<dbReference type="GO" id="GO:0006508">
    <property type="term" value="P:proteolysis"/>
    <property type="evidence" value="ECO:0007669"/>
    <property type="project" value="InterPro"/>
</dbReference>
<accession>A0A914VS77</accession>
<dbReference type="InterPro" id="IPR011042">
    <property type="entry name" value="6-blade_b-propeller_TolB-like"/>
</dbReference>
<reference evidence="4" key="1">
    <citation type="submission" date="2022-11" db="UniProtKB">
        <authorList>
            <consortium name="WormBaseParasite"/>
        </authorList>
    </citation>
    <scope>IDENTIFICATION</scope>
</reference>
<dbReference type="SUPFAM" id="SSF82171">
    <property type="entry name" value="DPP6 N-terminal domain-like"/>
    <property type="match status" value="1"/>
</dbReference>
<dbReference type="SUPFAM" id="SSF53474">
    <property type="entry name" value="alpha/beta-Hydrolases"/>
    <property type="match status" value="1"/>
</dbReference>
<protein>
    <submittedName>
        <fullName evidence="4">Peptidase S9 prolyl oligopeptidase catalytic domain-containing protein</fullName>
    </submittedName>
</protein>
<dbReference type="InterPro" id="IPR001375">
    <property type="entry name" value="Peptidase_S9_cat"/>
</dbReference>
<evidence type="ECO:0000259" key="2">
    <source>
        <dbReference type="Pfam" id="PF00326"/>
    </source>
</evidence>
<dbReference type="Proteomes" id="UP000887566">
    <property type="component" value="Unplaced"/>
</dbReference>
<dbReference type="WBParaSite" id="PSAMB.scaffold2310size23953.g17244.t1">
    <property type="protein sequence ID" value="PSAMB.scaffold2310size23953.g17244.t1"/>
    <property type="gene ID" value="PSAMB.scaffold2310size23953.g17244"/>
</dbReference>
<dbReference type="Gene3D" id="2.120.10.30">
    <property type="entry name" value="TolB, C-terminal domain"/>
    <property type="match status" value="1"/>
</dbReference>
<dbReference type="Gene3D" id="3.40.50.1820">
    <property type="entry name" value="alpha/beta hydrolase"/>
    <property type="match status" value="1"/>
</dbReference>
<dbReference type="Pfam" id="PF00326">
    <property type="entry name" value="Peptidase_S9"/>
    <property type="match status" value="1"/>
</dbReference>
<dbReference type="PANTHER" id="PTHR42776">
    <property type="entry name" value="SERINE PEPTIDASE S9 FAMILY MEMBER"/>
    <property type="match status" value="1"/>
</dbReference>
<proteinExistence type="predicted"/>
<evidence type="ECO:0000256" key="1">
    <source>
        <dbReference type="ARBA" id="ARBA00022801"/>
    </source>
</evidence>
<dbReference type="InterPro" id="IPR029058">
    <property type="entry name" value="AB_hydrolase_fold"/>
</dbReference>
<keyword evidence="3" id="KW-1185">Reference proteome</keyword>
<organism evidence="3 4">
    <name type="scientific">Plectus sambesii</name>
    <dbReference type="NCBI Taxonomy" id="2011161"/>
    <lineage>
        <taxon>Eukaryota</taxon>
        <taxon>Metazoa</taxon>
        <taxon>Ecdysozoa</taxon>
        <taxon>Nematoda</taxon>
        <taxon>Chromadorea</taxon>
        <taxon>Plectida</taxon>
        <taxon>Plectina</taxon>
        <taxon>Plectoidea</taxon>
        <taxon>Plectidae</taxon>
        <taxon>Plectus</taxon>
    </lineage>
</organism>
<evidence type="ECO:0000313" key="3">
    <source>
        <dbReference type="Proteomes" id="UP000887566"/>
    </source>
</evidence>
<dbReference type="AlphaFoldDB" id="A0A914VS77"/>
<keyword evidence="1" id="KW-0378">Hydrolase</keyword>
<dbReference type="PANTHER" id="PTHR42776:SF27">
    <property type="entry name" value="DIPEPTIDYL PEPTIDASE FAMILY MEMBER 6"/>
    <property type="match status" value="1"/>
</dbReference>
<evidence type="ECO:0000313" key="4">
    <source>
        <dbReference type="WBParaSite" id="PSAMB.scaffold2310size23953.g17244.t1"/>
    </source>
</evidence>
<dbReference type="GO" id="GO:0004252">
    <property type="term" value="F:serine-type endopeptidase activity"/>
    <property type="evidence" value="ECO:0007669"/>
    <property type="project" value="TreeGrafter"/>
</dbReference>
<sequence>MDDEELVPRTLLFSKPDRSGPELSFDGRYIAFFAPNEKGVQNVWVQTSFDTTEPTQLTFDNGQGILAYFWTYLPNVLVYCQDNDGDENFKLYLLDVSNKEKLEPRAIYSQPNVQATVLSASIRQPNKLIIGVNDENPEYHDIYEFDLTTSEKRRILSNSRFFIGGIIFDNDLNVRLAGEATEDGGIIYYRPSDTADSKNLTSAANDWMVYTTVAPEDYEITMPILFSADNTQIYWTWGPGSDLGRLAVHPFGQPTENRYLYEPQKVEIDLRSILIHPEQKKIFAVTEQVDKPEVKILNNEVEADFSYLRASKTDGIPLVTGTSEDFMTWLIEYVSDQYPLEYWLYDRRQKSLRFLFNKQPQLKGKSVAKMHGVIVTARDGCSIPSYLSIPLTATKLNQADSESFIPLQPQKLILLVHGGPRSRVEYGFSEFVVWLTNRNYAVMQCNYRGSTGYGKRHVNAGNGEWAGKMHQDLLDAVDWAVSKGIADPQQIAIMGGSYGGYATLVGLTFTPDKFSCGVDIVGPSNLMTFLGTIPPYWAGFRKRLITMIGADTDSDAGKEYLKNRSPLFFAHQVTKPLLILQGGNDPRVNKNESDQFVKALQDNKIPVTYVVYPNEGHDIQRTENLLSVTGFIEKFLAGCLHGRYEQYTAGMYDSSAIIAVDIA</sequence>
<name>A0A914VS77_9BILA</name>
<feature type="domain" description="Peptidase S9 prolyl oligopeptidase catalytic" evidence="2">
    <location>
        <begin position="428"/>
        <end position="641"/>
    </location>
</feature>